<dbReference type="Gene3D" id="3.40.228.10">
    <property type="entry name" value="Dimethylsulfoxide Reductase, domain 2"/>
    <property type="match status" value="1"/>
</dbReference>
<dbReference type="Gene3D" id="3.40.50.740">
    <property type="match status" value="1"/>
</dbReference>
<keyword evidence="2" id="KW-0479">Metal-binding</keyword>
<keyword evidence="3" id="KW-0408">Iron</keyword>
<feature type="domain" description="4Fe-4S Mo/W bis-MGD-type" evidence="5">
    <location>
        <begin position="3"/>
        <end position="59"/>
    </location>
</feature>
<evidence type="ECO:0000256" key="4">
    <source>
        <dbReference type="ARBA" id="ARBA00023014"/>
    </source>
</evidence>
<dbReference type="Proteomes" id="UP001327027">
    <property type="component" value="Unassembled WGS sequence"/>
</dbReference>
<evidence type="ECO:0000256" key="2">
    <source>
        <dbReference type="ARBA" id="ARBA00022723"/>
    </source>
</evidence>
<comment type="similarity">
    <text evidence="1">Belongs to the prokaryotic molybdopterin-containing oxidoreductase family.</text>
</comment>
<evidence type="ECO:0000313" key="7">
    <source>
        <dbReference type="Proteomes" id="UP001327027"/>
    </source>
</evidence>
<dbReference type="PANTHER" id="PTHR43742:SF2">
    <property type="entry name" value="ASSIMILATORY NITRATE REDUCTASE CATALYTIC SUBUNIT"/>
    <property type="match status" value="1"/>
</dbReference>
<sequence>MSSTIKYRTCHLCEAMCGLEIKIKDNQVISIEGHKEDIYSKGHICPKGVALKDLHNDPNRLKQPVKKTPDGWQTISWEEAFDTVEREFKKIRKKYGNNAIGTYTGNPTVHNTGTAITLYDTINALNTKNRYASHSLDSVPVFLVNQMMFGHAMMAPIPDIDRLDYMLIIGANPLASNGSFMSTPDIKGKIKNIQQKGGKVVVIDPRKTETADKASEHYFIHPEKDVLLLLSIINELVKRNAVATSKALSLSDHFEELKVMVRPYTIRKVAPITGMSEKQIAHIVDDLTKHPHSIVYGRLGVNTQSYGTLCQWLITSINILLGQLDEKGGLMFTLPAIDYVTLMAHESKMFRYSSRVKSYKEIVGEFPTATIPDEILTKGKDQIRGFITIAGNPARSAPNSKLMEEALADLEFMLAIDMYINETTQYADIIMPPAVGLETMHYSFVLHMIATRNTAKFSPAPLPISKEQRYDWQIMGELQRRLFNGNFLQRIKSSLMSRIHPKTKLDLALKTGPYGIWGGRFLRKNGLSLKRLEKNKEGVELSPLTPVLPRRLFTKNKRIELMPKLFVREMQKVQELLAPQTDNVYPLKLIGRRHLRSNNSWMHNLPVLEGGSRRCTMMIHQEDALACDIQSKETVEVYSEFGSILIEAEITKDIIPGTISIPHGWGHYGEGLEMERAQSNAGANINQLMNHDRLDPLSYNMAFNGHPVAIRKVGIS</sequence>
<protein>
    <submittedName>
        <fullName evidence="6">Molybdopterin-dependent oxidoreductase</fullName>
    </submittedName>
</protein>
<evidence type="ECO:0000313" key="6">
    <source>
        <dbReference type="EMBL" id="MEB3345761.1"/>
    </source>
</evidence>
<comment type="caution">
    <text evidence="6">The sequence shown here is derived from an EMBL/GenBank/DDBJ whole genome shotgun (WGS) entry which is preliminary data.</text>
</comment>
<dbReference type="InterPro" id="IPR050612">
    <property type="entry name" value="Prok_Mopterin_Oxidored"/>
</dbReference>
<dbReference type="Pfam" id="PF01568">
    <property type="entry name" value="Molydop_binding"/>
    <property type="match status" value="1"/>
</dbReference>
<dbReference type="PROSITE" id="PS51669">
    <property type="entry name" value="4FE4S_MOW_BIS_MGD"/>
    <property type="match status" value="1"/>
</dbReference>
<dbReference type="Gene3D" id="2.20.25.90">
    <property type="entry name" value="ADC-like domains"/>
    <property type="match status" value="1"/>
</dbReference>
<dbReference type="Pfam" id="PF00384">
    <property type="entry name" value="Molybdopterin"/>
    <property type="match status" value="1"/>
</dbReference>
<keyword evidence="7" id="KW-1185">Reference proteome</keyword>
<dbReference type="Gene3D" id="2.40.40.20">
    <property type="match status" value="1"/>
</dbReference>
<dbReference type="InterPro" id="IPR006656">
    <property type="entry name" value="Mopterin_OxRdtase"/>
</dbReference>
<evidence type="ECO:0000259" key="5">
    <source>
        <dbReference type="PROSITE" id="PS51669"/>
    </source>
</evidence>
<keyword evidence="4" id="KW-0411">Iron-sulfur</keyword>
<evidence type="ECO:0000256" key="1">
    <source>
        <dbReference type="ARBA" id="ARBA00010312"/>
    </source>
</evidence>
<dbReference type="Pfam" id="PF04879">
    <property type="entry name" value="Molybdop_Fe4S4"/>
    <property type="match status" value="1"/>
</dbReference>
<dbReference type="SUPFAM" id="SSF53706">
    <property type="entry name" value="Formate dehydrogenase/DMSO reductase, domains 1-3"/>
    <property type="match status" value="1"/>
</dbReference>
<dbReference type="RefSeq" id="WP_324179791.1">
    <property type="nucleotide sequence ID" value="NZ_BAABAW010000007.1"/>
</dbReference>
<dbReference type="InterPro" id="IPR009010">
    <property type="entry name" value="Asp_de-COase-like_dom_sf"/>
</dbReference>
<dbReference type="PANTHER" id="PTHR43742">
    <property type="entry name" value="TRIMETHYLAMINE-N-OXIDE REDUCTASE"/>
    <property type="match status" value="1"/>
</dbReference>
<organism evidence="6 7">
    <name type="scientific">Aquimarina gracilis</name>
    <dbReference type="NCBI Taxonomy" id="874422"/>
    <lineage>
        <taxon>Bacteria</taxon>
        <taxon>Pseudomonadati</taxon>
        <taxon>Bacteroidota</taxon>
        <taxon>Flavobacteriia</taxon>
        <taxon>Flavobacteriales</taxon>
        <taxon>Flavobacteriaceae</taxon>
        <taxon>Aquimarina</taxon>
    </lineage>
</organism>
<evidence type="ECO:0000256" key="3">
    <source>
        <dbReference type="ARBA" id="ARBA00023004"/>
    </source>
</evidence>
<dbReference type="SUPFAM" id="SSF50692">
    <property type="entry name" value="ADC-like"/>
    <property type="match status" value="1"/>
</dbReference>
<dbReference type="InterPro" id="IPR006657">
    <property type="entry name" value="MoPterin_dinucl-bd_dom"/>
</dbReference>
<proteinExistence type="inferred from homology"/>
<accession>A0ABU5ZUJ9</accession>
<dbReference type="InterPro" id="IPR006963">
    <property type="entry name" value="Mopterin_OxRdtase_4Fe-4S_dom"/>
</dbReference>
<dbReference type="SMART" id="SM00926">
    <property type="entry name" value="Molybdop_Fe4S4"/>
    <property type="match status" value="1"/>
</dbReference>
<dbReference type="EMBL" id="JAYKLX010000004">
    <property type="protein sequence ID" value="MEB3345761.1"/>
    <property type="molecule type" value="Genomic_DNA"/>
</dbReference>
<gene>
    <name evidence="6" type="ORF">U6A24_09830</name>
</gene>
<reference evidence="6 7" key="1">
    <citation type="journal article" date="2013" name="Int. J. Syst. Evol. Microbiol.">
        <title>Aquimarina gracilis sp. nov., isolated from the gut microflora of a mussel, Mytilus coruscus, and emended description of Aquimarina spongiae.</title>
        <authorList>
            <person name="Park S.C."/>
            <person name="Choe H.N."/>
            <person name="Baik K.S."/>
            <person name="Seong C.N."/>
        </authorList>
    </citation>
    <scope>NUCLEOTIDE SEQUENCE [LARGE SCALE GENOMIC DNA]</scope>
    <source>
        <strain evidence="6 7">PSC32</strain>
    </source>
</reference>
<name>A0ABU5ZUJ9_9FLAO</name>